<dbReference type="RefSeq" id="WP_179910841.1">
    <property type="nucleotide sequence ID" value="NZ_CP058910.1"/>
</dbReference>
<dbReference type="GeneID" id="56077430"/>
<dbReference type="InterPro" id="IPR036390">
    <property type="entry name" value="WH_DNA-bd_sf"/>
</dbReference>
<evidence type="ECO:0000313" key="2">
    <source>
        <dbReference type="Proteomes" id="UP000509667"/>
    </source>
</evidence>
<keyword evidence="2" id="KW-1185">Reference proteome</keyword>
<dbReference type="KEGG" id="hrr:HZS55_06165"/>
<accession>A0A7D5SPP4</accession>
<dbReference type="AlphaFoldDB" id="A0A7D5SPP4"/>
<dbReference type="EMBL" id="CP058910">
    <property type="protein sequence ID" value="QLH76907.1"/>
    <property type="molecule type" value="Genomic_DNA"/>
</dbReference>
<gene>
    <name evidence="1" type="ORF">HZS55_06165</name>
</gene>
<dbReference type="OrthoDB" id="183382at2157"/>
<dbReference type="SUPFAM" id="SSF46785">
    <property type="entry name" value="Winged helix' DNA-binding domain"/>
    <property type="match status" value="1"/>
</dbReference>
<sequence>MDEDSRPTGAPGDATWKKHTSGFDRVQSVALTLTEPRTAGWIADEALVAENTARRHLQRLVDLNILTAATDSDAVTYYPDPVYVRTREVRALIGEYDQDGLTALAADLKADIETWREEYDTAGPETLRQQAVDGTVSANEARERRQIASDWEHTRYRLSLIEDALDRYGEFTSRPAPA</sequence>
<organism evidence="1 2">
    <name type="scientific">Halosimplex rubrum</name>
    <dbReference type="NCBI Taxonomy" id="869889"/>
    <lineage>
        <taxon>Archaea</taxon>
        <taxon>Methanobacteriati</taxon>
        <taxon>Methanobacteriota</taxon>
        <taxon>Stenosarchaea group</taxon>
        <taxon>Halobacteria</taxon>
        <taxon>Halobacteriales</taxon>
        <taxon>Haloarculaceae</taxon>
        <taxon>Halosimplex</taxon>
    </lineage>
</organism>
<dbReference type="Pfam" id="PF24033">
    <property type="entry name" value="DUF7342"/>
    <property type="match status" value="1"/>
</dbReference>
<dbReference type="Proteomes" id="UP000509667">
    <property type="component" value="Chromosome"/>
</dbReference>
<evidence type="ECO:0000313" key="1">
    <source>
        <dbReference type="EMBL" id="QLH76907.1"/>
    </source>
</evidence>
<name>A0A7D5SPP4_9EURY</name>
<dbReference type="InterPro" id="IPR055766">
    <property type="entry name" value="DUF7342"/>
</dbReference>
<protein>
    <submittedName>
        <fullName evidence="1">ArsR family transcriptional regulator</fullName>
    </submittedName>
</protein>
<reference evidence="1 2" key="1">
    <citation type="submission" date="2020-07" db="EMBL/GenBank/DDBJ databases">
        <title>Halosimplex pelagicum sp. nov. and Halosimplex rubrum sp. nov., isolated from salted brown alga Laminaria, and emended description of the genus Halosimplex.</title>
        <authorList>
            <person name="Cui H."/>
        </authorList>
    </citation>
    <scope>NUCLEOTIDE SEQUENCE [LARGE SCALE GENOMIC DNA]</scope>
    <source>
        <strain evidence="1 2">R27</strain>
    </source>
</reference>
<proteinExistence type="predicted"/>